<evidence type="ECO:0000313" key="2">
    <source>
        <dbReference type="EMBL" id="CAD9700611.1"/>
    </source>
</evidence>
<accession>A0A7S2SK26</accession>
<organism evidence="2">
    <name type="scientific">Rhizochromulina marina</name>
    <dbReference type="NCBI Taxonomy" id="1034831"/>
    <lineage>
        <taxon>Eukaryota</taxon>
        <taxon>Sar</taxon>
        <taxon>Stramenopiles</taxon>
        <taxon>Ochrophyta</taxon>
        <taxon>Dictyochophyceae</taxon>
        <taxon>Rhizochromulinales</taxon>
        <taxon>Rhizochromulina</taxon>
    </lineage>
</organism>
<feature type="compositionally biased region" description="Low complexity" evidence="1">
    <location>
        <begin position="151"/>
        <end position="164"/>
    </location>
</feature>
<name>A0A7S2SK26_9STRA</name>
<dbReference type="EMBL" id="HBHJ01022829">
    <property type="protein sequence ID" value="CAD9700611.1"/>
    <property type="molecule type" value="Transcribed_RNA"/>
</dbReference>
<protein>
    <submittedName>
        <fullName evidence="2">Uncharacterized protein</fullName>
    </submittedName>
</protein>
<evidence type="ECO:0000256" key="1">
    <source>
        <dbReference type="SAM" id="MobiDB-lite"/>
    </source>
</evidence>
<gene>
    <name evidence="2" type="ORF">RMAR1173_LOCUS15039</name>
</gene>
<reference evidence="2" key="1">
    <citation type="submission" date="2021-01" db="EMBL/GenBank/DDBJ databases">
        <authorList>
            <person name="Corre E."/>
            <person name="Pelletier E."/>
            <person name="Niang G."/>
            <person name="Scheremetjew M."/>
            <person name="Finn R."/>
            <person name="Kale V."/>
            <person name="Holt S."/>
            <person name="Cochrane G."/>
            <person name="Meng A."/>
            <person name="Brown T."/>
            <person name="Cohen L."/>
        </authorList>
    </citation>
    <scope>NUCLEOTIDE SEQUENCE</scope>
    <source>
        <strain evidence="2">CCMP1243</strain>
    </source>
</reference>
<dbReference type="SUPFAM" id="SSF50814">
    <property type="entry name" value="Lipocalins"/>
    <property type="match status" value="1"/>
</dbReference>
<dbReference type="InterPro" id="IPR012674">
    <property type="entry name" value="Calycin"/>
</dbReference>
<proteinExistence type="predicted"/>
<dbReference type="Gene3D" id="2.40.128.20">
    <property type="match status" value="1"/>
</dbReference>
<dbReference type="AlphaFoldDB" id="A0A7S2SK26"/>
<feature type="compositionally biased region" description="Basic and acidic residues" evidence="1">
    <location>
        <begin position="192"/>
        <end position="201"/>
    </location>
</feature>
<feature type="region of interest" description="Disordered" evidence="1">
    <location>
        <begin position="146"/>
        <end position="210"/>
    </location>
</feature>
<sequence length="372" mass="40409">MAMMEFESGEALTWLALAAAALTAAAAAVAHLRNVMRIFHLSVSAALPPSSASLASLSSAGDVALASMQSRIGLVRESSSKGSSSGSTSSWRVGSFQEFGKLRPGDLLCVRSASREGMNLLRMTSPAVACPSPVQSYSSFGKLDAQWESNSTSPDSPTSGTGSDFFIGSHSESRLERPGVRLRSSRSPPSKSSKDRLHILEPDETDVSELEDMTDSVRESLRSRKLSLNFSGVWSQDKTKSSTLDQHLAALQVPWVARQVARASSYTTVIEHDGLWWRETATTAVVKTVTELRLDGRPQHQPHPMDGSPCTCITSVVGDKVITHMKYLKHGHTQIVSRWLEDGGRTYVVQNDLKVAKDGVILKGTLYFTRRD</sequence>